<feature type="transmembrane region" description="Helical" evidence="1">
    <location>
        <begin position="232"/>
        <end position="254"/>
    </location>
</feature>
<dbReference type="STRING" id="271157.SAMN05444396_103318"/>
<dbReference type="PANTHER" id="PTHR22916">
    <property type="entry name" value="GLYCOSYLTRANSFERASE"/>
    <property type="match status" value="1"/>
</dbReference>
<accession>A0A1M5G730</accession>
<dbReference type="InterPro" id="IPR029044">
    <property type="entry name" value="Nucleotide-diphossugar_trans"/>
</dbReference>
<keyword evidence="4" id="KW-1185">Reference proteome</keyword>
<evidence type="ECO:0000259" key="2">
    <source>
        <dbReference type="Pfam" id="PF00535"/>
    </source>
</evidence>
<gene>
    <name evidence="3" type="ORF">SAMN05444396_103318</name>
</gene>
<dbReference type="EMBL" id="FQWE01000003">
    <property type="protein sequence ID" value="SHF99545.1"/>
    <property type="molecule type" value="Genomic_DNA"/>
</dbReference>
<dbReference type="Gene3D" id="3.90.550.10">
    <property type="entry name" value="Spore Coat Polysaccharide Biosynthesis Protein SpsA, Chain A"/>
    <property type="match status" value="1"/>
</dbReference>
<dbReference type="PANTHER" id="PTHR22916:SF3">
    <property type="entry name" value="UDP-GLCNAC:BETAGAL BETA-1,3-N-ACETYLGLUCOSAMINYLTRANSFERASE-LIKE PROTEIN 1"/>
    <property type="match status" value="1"/>
</dbReference>
<keyword evidence="1" id="KW-0812">Transmembrane</keyword>
<name>A0A1M5G730_9FLAO</name>
<proteinExistence type="predicted"/>
<evidence type="ECO:0000313" key="4">
    <source>
        <dbReference type="Proteomes" id="UP000184036"/>
    </source>
</evidence>
<dbReference type="CDD" id="cd00761">
    <property type="entry name" value="Glyco_tranf_GTA_type"/>
    <property type="match status" value="1"/>
</dbReference>
<dbReference type="AlphaFoldDB" id="A0A1M5G730"/>
<evidence type="ECO:0000256" key="1">
    <source>
        <dbReference type="SAM" id="Phobius"/>
    </source>
</evidence>
<evidence type="ECO:0000313" key="3">
    <source>
        <dbReference type="EMBL" id="SHF99545.1"/>
    </source>
</evidence>
<protein>
    <submittedName>
        <fullName evidence="3">Glycosyltransferase involved in cell wall bisynthesis</fullName>
    </submittedName>
</protein>
<sequence length="263" mass="30235">MIKPIKMENPIVSVLTPSYNSEKYIQEAILSVQNQTYQTWEMIIVDDASTDKTVAIIEKIAAIDNRITLIKLASNSGTGIARNTALDYAKGKYISFLDADDLWKSDKLEKQVNFLINNNLPFTFSFYDYINEEGNLLNITIEAPKHLSYKELFFCNYVGNLTGIYDADYFGKISISLTRKRQDWMLWLTILDKIEVAQVVPESLAYYRVRKNSLSSSKLALLKHNYAVYRFFHGYSIISSLCLMIVFLFTQLIIKPHYVKAAI</sequence>
<keyword evidence="1" id="KW-1133">Transmembrane helix</keyword>
<keyword evidence="1" id="KW-0472">Membrane</keyword>
<organism evidence="3 4">
    <name type="scientific">Flavobacterium segetis</name>
    <dbReference type="NCBI Taxonomy" id="271157"/>
    <lineage>
        <taxon>Bacteria</taxon>
        <taxon>Pseudomonadati</taxon>
        <taxon>Bacteroidota</taxon>
        <taxon>Flavobacteriia</taxon>
        <taxon>Flavobacteriales</taxon>
        <taxon>Flavobacteriaceae</taxon>
        <taxon>Flavobacterium</taxon>
    </lineage>
</organism>
<dbReference type="InterPro" id="IPR001173">
    <property type="entry name" value="Glyco_trans_2-like"/>
</dbReference>
<dbReference type="SUPFAM" id="SSF53448">
    <property type="entry name" value="Nucleotide-diphospho-sugar transferases"/>
    <property type="match status" value="1"/>
</dbReference>
<dbReference type="Pfam" id="PF00535">
    <property type="entry name" value="Glycos_transf_2"/>
    <property type="match status" value="1"/>
</dbReference>
<dbReference type="GO" id="GO:0016758">
    <property type="term" value="F:hexosyltransferase activity"/>
    <property type="evidence" value="ECO:0007669"/>
    <property type="project" value="UniProtKB-ARBA"/>
</dbReference>
<keyword evidence="3" id="KW-0808">Transferase</keyword>
<reference evidence="4" key="1">
    <citation type="submission" date="2016-11" db="EMBL/GenBank/DDBJ databases">
        <authorList>
            <person name="Varghese N."/>
            <person name="Submissions S."/>
        </authorList>
    </citation>
    <scope>NUCLEOTIDE SEQUENCE [LARGE SCALE GENOMIC DNA]</scope>
    <source>
        <strain evidence="4">DSM 19741</strain>
    </source>
</reference>
<feature type="domain" description="Glycosyltransferase 2-like" evidence="2">
    <location>
        <begin position="13"/>
        <end position="141"/>
    </location>
</feature>
<dbReference type="Proteomes" id="UP000184036">
    <property type="component" value="Unassembled WGS sequence"/>
</dbReference>